<accession>A0A9Y2MYD7</accession>
<sequence>MVTFEELGPVGSPQHLDPAPVYQTVGTVNKDAKPGTYAVTFVCGEVTASQSFKVLPPEPAAQTPPTAPKQVTEIPVGAPQTGGTDGPVDGSSSGLAMAAGAMGVLTLGGAAAVLVRRRPRG</sequence>
<dbReference type="Proteomes" id="UP001236014">
    <property type="component" value="Chromosome"/>
</dbReference>
<proteinExistence type="predicted"/>
<protein>
    <recommendedName>
        <fullName evidence="5">Gram-positive cocci surface proteins LPxTG domain-containing protein</fullName>
    </recommendedName>
</protein>
<evidence type="ECO:0000256" key="2">
    <source>
        <dbReference type="SAM" id="Phobius"/>
    </source>
</evidence>
<feature type="transmembrane region" description="Helical" evidence="2">
    <location>
        <begin position="95"/>
        <end position="115"/>
    </location>
</feature>
<reference evidence="3 4" key="1">
    <citation type="submission" date="2023-06" db="EMBL/GenBank/DDBJ databases">
        <authorList>
            <person name="Oyuntsetseg B."/>
            <person name="Kim S.B."/>
        </authorList>
    </citation>
    <scope>NUCLEOTIDE SEQUENCE [LARGE SCALE GENOMIC DNA]</scope>
    <source>
        <strain evidence="3 4">2-15</strain>
    </source>
</reference>
<keyword evidence="4" id="KW-1185">Reference proteome</keyword>
<dbReference type="RefSeq" id="WP_285970447.1">
    <property type="nucleotide sequence ID" value="NZ_CP127294.1"/>
</dbReference>
<organism evidence="3 4">
    <name type="scientific">Amycolatopsis carbonis</name>
    <dbReference type="NCBI Taxonomy" id="715471"/>
    <lineage>
        <taxon>Bacteria</taxon>
        <taxon>Bacillati</taxon>
        <taxon>Actinomycetota</taxon>
        <taxon>Actinomycetes</taxon>
        <taxon>Pseudonocardiales</taxon>
        <taxon>Pseudonocardiaceae</taxon>
        <taxon>Amycolatopsis</taxon>
    </lineage>
</organism>
<evidence type="ECO:0000313" key="4">
    <source>
        <dbReference type="Proteomes" id="UP001236014"/>
    </source>
</evidence>
<keyword evidence="2" id="KW-0812">Transmembrane</keyword>
<evidence type="ECO:0008006" key="5">
    <source>
        <dbReference type="Google" id="ProtNLM"/>
    </source>
</evidence>
<feature type="region of interest" description="Disordered" evidence="1">
    <location>
        <begin position="55"/>
        <end position="92"/>
    </location>
</feature>
<keyword evidence="2" id="KW-1133">Transmembrane helix</keyword>
<name>A0A9Y2MYD7_9PSEU</name>
<dbReference type="KEGG" id="acab:QRX50_02905"/>
<dbReference type="AlphaFoldDB" id="A0A9Y2MYD7"/>
<evidence type="ECO:0000313" key="3">
    <source>
        <dbReference type="EMBL" id="WIX79767.1"/>
    </source>
</evidence>
<gene>
    <name evidence="3" type="ORF">QRX50_02905</name>
</gene>
<keyword evidence="2" id="KW-0472">Membrane</keyword>
<evidence type="ECO:0000256" key="1">
    <source>
        <dbReference type="SAM" id="MobiDB-lite"/>
    </source>
</evidence>
<dbReference type="EMBL" id="CP127294">
    <property type="protein sequence ID" value="WIX79767.1"/>
    <property type="molecule type" value="Genomic_DNA"/>
</dbReference>